<dbReference type="Proteomes" id="UP000316213">
    <property type="component" value="Unassembled WGS sequence"/>
</dbReference>
<accession>A0A5C6AUZ0</accession>
<proteinExistence type="predicted"/>
<evidence type="ECO:0000313" key="2">
    <source>
        <dbReference type="Proteomes" id="UP000316213"/>
    </source>
</evidence>
<dbReference type="AlphaFoldDB" id="A0A5C6AUZ0"/>
<keyword evidence="2" id="KW-1185">Reference proteome</keyword>
<reference evidence="1 2" key="1">
    <citation type="submission" date="2019-02" db="EMBL/GenBank/DDBJ databases">
        <title>Deep-cultivation of Planctomycetes and their phenomic and genomic characterization uncovers novel biology.</title>
        <authorList>
            <person name="Wiegand S."/>
            <person name="Jogler M."/>
            <person name="Boedeker C."/>
            <person name="Pinto D."/>
            <person name="Vollmers J."/>
            <person name="Rivas-Marin E."/>
            <person name="Kohn T."/>
            <person name="Peeters S.H."/>
            <person name="Heuer A."/>
            <person name="Rast P."/>
            <person name="Oberbeckmann S."/>
            <person name="Bunk B."/>
            <person name="Jeske O."/>
            <person name="Meyerdierks A."/>
            <person name="Storesund J.E."/>
            <person name="Kallscheuer N."/>
            <person name="Luecker S."/>
            <person name="Lage O.M."/>
            <person name="Pohl T."/>
            <person name="Merkel B.J."/>
            <person name="Hornburger P."/>
            <person name="Mueller R.-W."/>
            <person name="Bruemmer F."/>
            <person name="Labrenz M."/>
            <person name="Spormann A.M."/>
            <person name="Op Den Camp H."/>
            <person name="Overmann J."/>
            <person name="Amann R."/>
            <person name="Jetten M.S.M."/>
            <person name="Mascher T."/>
            <person name="Medema M.H."/>
            <person name="Devos D.P."/>
            <person name="Kaster A.-K."/>
            <person name="Ovreas L."/>
            <person name="Rohde M."/>
            <person name="Galperin M.Y."/>
            <person name="Jogler C."/>
        </authorList>
    </citation>
    <scope>NUCLEOTIDE SEQUENCE [LARGE SCALE GENOMIC DNA]</scope>
    <source>
        <strain evidence="1 2">Pla100</strain>
    </source>
</reference>
<sequence length="282" mass="31925">MSSIKPLSHAALKHWGLIASPFRADDPMSVSRSDCAPSTQADFYFRSPPHARLMSWLRSELIQLENRAFEKPSEPRVLLLRSQIGSGASTAVRQFSDTRGIDRVALETRMIKWGNETVEQIGSELVTDLKCDDALLFVYVHAFRLSQAQAFQRWVTRQSSSVGSFVVLFRIEDHAGSPHVDRWLPSFRLPSFRLTRTDPRDMVRCVRLALHHAGATAPILTKPAITALVRMTDGSYRDLAAQTHSVLSWSHAHRFDVIGERVIAQYRAYFQKPIEARSRRAA</sequence>
<gene>
    <name evidence="1" type="ORF">Pla100_04770</name>
</gene>
<organism evidence="1 2">
    <name type="scientific">Neorhodopirellula pilleata</name>
    <dbReference type="NCBI Taxonomy" id="2714738"/>
    <lineage>
        <taxon>Bacteria</taxon>
        <taxon>Pseudomonadati</taxon>
        <taxon>Planctomycetota</taxon>
        <taxon>Planctomycetia</taxon>
        <taxon>Pirellulales</taxon>
        <taxon>Pirellulaceae</taxon>
        <taxon>Neorhodopirellula</taxon>
    </lineage>
</organism>
<comment type="caution">
    <text evidence="1">The sequence shown here is derived from an EMBL/GenBank/DDBJ whole genome shotgun (WGS) entry which is preliminary data.</text>
</comment>
<name>A0A5C6AUZ0_9BACT</name>
<protein>
    <submittedName>
        <fullName evidence="1">Uncharacterized protein</fullName>
    </submittedName>
</protein>
<evidence type="ECO:0000313" key="1">
    <source>
        <dbReference type="EMBL" id="TWU03550.1"/>
    </source>
</evidence>
<dbReference type="RefSeq" id="WP_146576042.1">
    <property type="nucleotide sequence ID" value="NZ_SJPM01000001.1"/>
</dbReference>
<dbReference type="OrthoDB" id="280916at2"/>
<dbReference type="EMBL" id="SJPM01000001">
    <property type="protein sequence ID" value="TWU03550.1"/>
    <property type="molecule type" value="Genomic_DNA"/>
</dbReference>